<proteinExistence type="predicted"/>
<dbReference type="EMBL" id="OOIL02003480">
    <property type="protein sequence ID" value="VFQ88118.1"/>
    <property type="molecule type" value="Genomic_DNA"/>
</dbReference>
<accession>A0A484MJ44</accession>
<keyword evidence="2" id="KW-1185">Reference proteome</keyword>
<protein>
    <submittedName>
        <fullName evidence="1">Uncharacterized protein</fullName>
    </submittedName>
</protein>
<evidence type="ECO:0000313" key="2">
    <source>
        <dbReference type="Proteomes" id="UP000595140"/>
    </source>
</evidence>
<gene>
    <name evidence="1" type="ORF">CCAM_LOCUS29894</name>
</gene>
<name>A0A484MJ44_9ASTE</name>
<evidence type="ECO:0000313" key="1">
    <source>
        <dbReference type="EMBL" id="VFQ88118.1"/>
    </source>
</evidence>
<dbReference type="AlphaFoldDB" id="A0A484MJ44"/>
<dbReference type="Proteomes" id="UP000595140">
    <property type="component" value="Unassembled WGS sequence"/>
</dbReference>
<organism evidence="1 2">
    <name type="scientific">Cuscuta campestris</name>
    <dbReference type="NCBI Taxonomy" id="132261"/>
    <lineage>
        <taxon>Eukaryota</taxon>
        <taxon>Viridiplantae</taxon>
        <taxon>Streptophyta</taxon>
        <taxon>Embryophyta</taxon>
        <taxon>Tracheophyta</taxon>
        <taxon>Spermatophyta</taxon>
        <taxon>Magnoliopsida</taxon>
        <taxon>eudicotyledons</taxon>
        <taxon>Gunneridae</taxon>
        <taxon>Pentapetalae</taxon>
        <taxon>asterids</taxon>
        <taxon>lamiids</taxon>
        <taxon>Solanales</taxon>
        <taxon>Convolvulaceae</taxon>
        <taxon>Cuscuteae</taxon>
        <taxon>Cuscuta</taxon>
        <taxon>Cuscuta subgen. Grammica</taxon>
        <taxon>Cuscuta sect. Cleistogrammica</taxon>
    </lineage>
</organism>
<reference evidence="1 2" key="1">
    <citation type="submission" date="2018-04" db="EMBL/GenBank/DDBJ databases">
        <authorList>
            <person name="Vogel A."/>
        </authorList>
    </citation>
    <scope>NUCLEOTIDE SEQUENCE [LARGE SCALE GENOMIC DNA]</scope>
</reference>
<sequence>MCKDTPGEIDCLRKISNITGVWSLLIDEFAEHIYRCTAEYLPNLKVILATQLFDMSTILDPGYVISLIRKFLQIDNKDIWTPRVRCCLLWKYQEGVGSKKRGLERVRLYFMGSCTK</sequence>